<keyword evidence="5 6" id="KW-0472">Membrane</keyword>
<dbReference type="GO" id="GO:0016020">
    <property type="term" value="C:membrane"/>
    <property type="evidence" value="ECO:0007669"/>
    <property type="project" value="UniProtKB-SubCell"/>
</dbReference>
<dbReference type="InterPro" id="IPR020846">
    <property type="entry name" value="MFS_dom"/>
</dbReference>
<sequence>MSSQPPRFDHRAVPIVLAAVVIDVIGFGIVMPVLPQLITYLGGLDLAAATRVAGWMLAVFATAQFFAGPVIGHLGDRYGRRPVLIAAMVGFSLDYLLMAAAPTLGWLFVGRAIAGIAGATFGPAGAVIADVTPPERRAATFGLLGAAFGIGFIIGPALGGVVAALGPRAPFVVAAALAAINTVSMALFLPETLAPEHRRPFRLRDAHVIGAFRPLFHAGNAAPLLLAWFLWQLGGVVYPSTWAFWATIRFGWNAAQIGWSLAWVGLLTVLVQIFLTRRIVGRIGERRAAITGLTAAGACLLAYAFTSHPWQVYAFFLVGALGALGYPSMNGLLSRMVDATRQGALQGGIGSMNSVAAVLGPLIASQSLAWGSRHDFDGAAFLVAGTLMLTATAIIALLVPKTLATPQARAAAPAAAVAEPSAPLPQTGD</sequence>
<evidence type="ECO:0000313" key="9">
    <source>
        <dbReference type="EMBL" id="GAP67533.1"/>
    </source>
</evidence>
<dbReference type="PROSITE" id="PS50850">
    <property type="entry name" value="MFS"/>
    <property type="match status" value="1"/>
</dbReference>
<organism evidence="9">
    <name type="scientific">Mizugakiibacter sediminis</name>
    <dbReference type="NCBI Taxonomy" id="1475481"/>
    <lineage>
        <taxon>Bacteria</taxon>
        <taxon>Pseudomonadati</taxon>
        <taxon>Pseudomonadota</taxon>
        <taxon>Gammaproteobacteria</taxon>
        <taxon>Lysobacterales</taxon>
        <taxon>Rhodanobacteraceae</taxon>
        <taxon>Mizugakiibacter</taxon>
    </lineage>
</organism>
<dbReference type="SUPFAM" id="SSF103473">
    <property type="entry name" value="MFS general substrate transporter"/>
    <property type="match status" value="1"/>
</dbReference>
<feature type="transmembrane region" description="Helical" evidence="6">
    <location>
        <begin position="52"/>
        <end position="71"/>
    </location>
</feature>
<feature type="transmembrane region" description="Helical" evidence="6">
    <location>
        <begin position="108"/>
        <end position="129"/>
    </location>
</feature>
<feature type="transmembrane region" description="Helical" evidence="6">
    <location>
        <begin position="354"/>
        <end position="372"/>
    </location>
</feature>
<reference evidence="9" key="2">
    <citation type="submission" date="2015-08" db="EMBL/GenBank/DDBJ databases">
        <title>Complete DNA Sequence of Pseudomonas syringae pv. actinidiae, the Causal Agent of Kiwifruit Canker Disease.</title>
        <authorList>
            <person name="Rikkerink E.H.A."/>
            <person name="Fineran P.C."/>
        </authorList>
    </citation>
    <scope>NUCLEOTIDE SEQUENCE</scope>
    <source>
        <strain evidence="9">SkMP5</strain>
    </source>
</reference>
<evidence type="ECO:0000256" key="1">
    <source>
        <dbReference type="ARBA" id="ARBA00004141"/>
    </source>
</evidence>
<reference evidence="8" key="1">
    <citation type="submission" date="2015-03" db="EMBL/GenBank/DDBJ databases">
        <title>Draft genome sequence of Mizugakiibacter sediminis skMP5.</title>
        <authorList>
            <person name="Watanabe T."/>
            <person name="Kojima H."/>
            <person name="Fukui M."/>
        </authorList>
    </citation>
    <scope>NUCLEOTIDE SEQUENCE</scope>
    <source>
        <strain evidence="8">SkMP5</strain>
    </source>
</reference>
<dbReference type="RefSeq" id="WP_062538079.1">
    <property type="nucleotide sequence ID" value="NZ_DF970277.1"/>
</dbReference>
<evidence type="ECO:0000256" key="3">
    <source>
        <dbReference type="ARBA" id="ARBA00022692"/>
    </source>
</evidence>
<dbReference type="HOGENOM" id="CLU_001265_10_11_6"/>
<feature type="transmembrane region" description="Helical" evidence="6">
    <location>
        <begin position="215"/>
        <end position="237"/>
    </location>
</feature>
<comment type="subcellular location">
    <subcellularLocation>
        <location evidence="1">Membrane</location>
        <topology evidence="1">Multi-pass membrane protein</topology>
    </subcellularLocation>
</comment>
<accession>A0A0K8QRK7</accession>
<dbReference type="CDD" id="cd17388">
    <property type="entry name" value="MFS_TetA"/>
    <property type="match status" value="1"/>
</dbReference>
<evidence type="ECO:0000259" key="7">
    <source>
        <dbReference type="PROSITE" id="PS50850"/>
    </source>
</evidence>
<gene>
    <name evidence="8" type="ORF">MBSD_0840</name>
    <name evidence="9" type="ORF">MBSD_n2860</name>
</gene>
<dbReference type="Gene3D" id="1.20.1250.20">
    <property type="entry name" value="MFS general substrate transporter like domains"/>
    <property type="match status" value="1"/>
</dbReference>
<feature type="transmembrane region" description="Helical" evidence="6">
    <location>
        <begin position="257"/>
        <end position="276"/>
    </location>
</feature>
<dbReference type="InterPro" id="IPR011701">
    <property type="entry name" value="MFS"/>
</dbReference>
<evidence type="ECO:0000313" key="8">
    <source>
        <dbReference type="EMBL" id="GAN44316.1"/>
    </source>
</evidence>
<evidence type="ECO:0000256" key="6">
    <source>
        <dbReference type="SAM" id="Phobius"/>
    </source>
</evidence>
<dbReference type="AlphaFoldDB" id="A0A0K8QRK7"/>
<dbReference type="PRINTS" id="PR01035">
    <property type="entry name" value="TCRTETA"/>
</dbReference>
<feature type="transmembrane region" description="Helical" evidence="6">
    <location>
        <begin position="83"/>
        <end position="102"/>
    </location>
</feature>
<dbReference type="Pfam" id="PF07690">
    <property type="entry name" value="MFS_1"/>
    <property type="match status" value="2"/>
</dbReference>
<evidence type="ECO:0000256" key="2">
    <source>
        <dbReference type="ARBA" id="ARBA00022448"/>
    </source>
</evidence>
<keyword evidence="3 6" id="KW-0812">Transmembrane</keyword>
<dbReference type="PANTHER" id="PTHR23504">
    <property type="entry name" value="MAJOR FACILITATOR SUPERFAMILY DOMAIN-CONTAINING PROTEIN 10"/>
    <property type="match status" value="1"/>
</dbReference>
<evidence type="ECO:0000256" key="5">
    <source>
        <dbReference type="ARBA" id="ARBA00023136"/>
    </source>
</evidence>
<feature type="transmembrane region" description="Helical" evidence="6">
    <location>
        <begin position="12"/>
        <end position="32"/>
    </location>
</feature>
<dbReference type="InterPro" id="IPR036259">
    <property type="entry name" value="MFS_trans_sf"/>
</dbReference>
<dbReference type="EMBL" id="DF970277">
    <property type="protein sequence ID" value="GAP67533.1"/>
    <property type="molecule type" value="Genomic_DNA"/>
</dbReference>
<dbReference type="Proteomes" id="UP000253740">
    <property type="component" value="Unassembled WGS sequence"/>
</dbReference>
<dbReference type="EMBL" id="DF952378">
    <property type="protein sequence ID" value="GAN44316.1"/>
    <property type="molecule type" value="Genomic_DNA"/>
</dbReference>
<keyword evidence="2" id="KW-0813">Transport</keyword>
<feature type="transmembrane region" description="Helical" evidence="6">
    <location>
        <begin position="288"/>
        <end position="306"/>
    </location>
</feature>
<dbReference type="InterPro" id="IPR001958">
    <property type="entry name" value="Tet-R_TetA/multi-R_MdtG-like"/>
</dbReference>
<dbReference type="GO" id="GO:0022857">
    <property type="term" value="F:transmembrane transporter activity"/>
    <property type="evidence" value="ECO:0007669"/>
    <property type="project" value="InterPro"/>
</dbReference>
<feature type="transmembrane region" description="Helical" evidence="6">
    <location>
        <begin position="378"/>
        <end position="399"/>
    </location>
</feature>
<dbReference type="PANTHER" id="PTHR23504:SF15">
    <property type="entry name" value="MAJOR FACILITATOR SUPERFAMILY (MFS) PROFILE DOMAIN-CONTAINING PROTEIN"/>
    <property type="match status" value="1"/>
</dbReference>
<name>A0A0K8QRK7_9GAMM</name>
<feature type="transmembrane region" description="Helical" evidence="6">
    <location>
        <begin position="141"/>
        <end position="165"/>
    </location>
</feature>
<evidence type="ECO:0000256" key="4">
    <source>
        <dbReference type="ARBA" id="ARBA00022989"/>
    </source>
</evidence>
<proteinExistence type="predicted"/>
<keyword evidence="4 6" id="KW-1133">Transmembrane helix</keyword>
<feature type="domain" description="Major facilitator superfamily (MFS) profile" evidence="7">
    <location>
        <begin position="12"/>
        <end position="403"/>
    </location>
</feature>
<feature type="transmembrane region" description="Helical" evidence="6">
    <location>
        <begin position="171"/>
        <end position="194"/>
    </location>
</feature>
<feature type="transmembrane region" description="Helical" evidence="6">
    <location>
        <begin position="312"/>
        <end position="333"/>
    </location>
</feature>
<dbReference type="STRING" id="1475481.GCA_000953855_02913"/>
<dbReference type="OrthoDB" id="65739at2"/>
<evidence type="ECO:0000313" key="10">
    <source>
        <dbReference type="Proteomes" id="UP000253740"/>
    </source>
</evidence>
<protein>
    <submittedName>
        <fullName evidence="8">MFS transporter</fullName>
    </submittedName>
</protein>
<keyword evidence="10" id="KW-1185">Reference proteome</keyword>